<evidence type="ECO:0000256" key="3">
    <source>
        <dbReference type="SAM" id="MobiDB-lite"/>
    </source>
</evidence>
<dbReference type="InterPro" id="IPR036028">
    <property type="entry name" value="SH3-like_dom_sf"/>
</dbReference>
<feature type="transmembrane region" description="Helical" evidence="4">
    <location>
        <begin position="49"/>
        <end position="71"/>
    </location>
</feature>
<keyword evidence="7" id="KW-1185">Reference proteome</keyword>
<dbReference type="OrthoDB" id="5340910at2759"/>
<evidence type="ECO:0000259" key="5">
    <source>
        <dbReference type="PROSITE" id="PS50002"/>
    </source>
</evidence>
<dbReference type="SMART" id="SM00326">
    <property type="entry name" value="SH3"/>
    <property type="match status" value="1"/>
</dbReference>
<keyword evidence="4" id="KW-1133">Transmembrane helix</keyword>
<evidence type="ECO:0000256" key="1">
    <source>
        <dbReference type="ARBA" id="ARBA00022443"/>
    </source>
</evidence>
<dbReference type="PROSITE" id="PS50002">
    <property type="entry name" value="SH3"/>
    <property type="match status" value="1"/>
</dbReference>
<feature type="region of interest" description="Disordered" evidence="3">
    <location>
        <begin position="122"/>
        <end position="225"/>
    </location>
</feature>
<dbReference type="STRING" id="1077348.A0A2G8RSM5"/>
<evidence type="ECO:0000256" key="4">
    <source>
        <dbReference type="SAM" id="Phobius"/>
    </source>
</evidence>
<dbReference type="InterPro" id="IPR035521">
    <property type="entry name" value="Fus1_SH3"/>
</dbReference>
<comment type="caution">
    <text evidence="6">The sequence shown here is derived from an EMBL/GenBank/DDBJ whole genome shotgun (WGS) entry which is preliminary data.</text>
</comment>
<gene>
    <name evidence="6" type="ORF">GSI_14268</name>
</gene>
<protein>
    <recommendedName>
        <fullName evidence="5">SH3 domain-containing protein</fullName>
    </recommendedName>
</protein>
<dbReference type="AlphaFoldDB" id="A0A2G8RSM5"/>
<keyword evidence="4" id="KW-0472">Membrane</keyword>
<feature type="region of interest" description="Disordered" evidence="3">
    <location>
        <begin position="278"/>
        <end position="309"/>
    </location>
</feature>
<dbReference type="CDD" id="cd11854">
    <property type="entry name" value="SH3_Fus1p"/>
    <property type="match status" value="1"/>
</dbReference>
<accession>A0A2G8RSM5</accession>
<dbReference type="Gene3D" id="2.30.30.40">
    <property type="entry name" value="SH3 Domains"/>
    <property type="match status" value="1"/>
</dbReference>
<dbReference type="EMBL" id="AYKW01000067">
    <property type="protein sequence ID" value="PIL24512.1"/>
    <property type="molecule type" value="Genomic_DNA"/>
</dbReference>
<name>A0A2G8RSM5_9APHY</name>
<dbReference type="Pfam" id="PF14604">
    <property type="entry name" value="SH3_9"/>
    <property type="match status" value="1"/>
</dbReference>
<dbReference type="Proteomes" id="UP000230002">
    <property type="component" value="Unassembled WGS sequence"/>
</dbReference>
<reference evidence="6 7" key="1">
    <citation type="journal article" date="2015" name="Sci. Rep.">
        <title>Chromosome-level genome map provides insights into diverse defense mechanisms in the medicinal fungus Ganoderma sinense.</title>
        <authorList>
            <person name="Zhu Y."/>
            <person name="Xu J."/>
            <person name="Sun C."/>
            <person name="Zhou S."/>
            <person name="Xu H."/>
            <person name="Nelson D.R."/>
            <person name="Qian J."/>
            <person name="Song J."/>
            <person name="Luo H."/>
            <person name="Xiang L."/>
            <person name="Li Y."/>
            <person name="Xu Z."/>
            <person name="Ji A."/>
            <person name="Wang L."/>
            <person name="Lu S."/>
            <person name="Hayward A."/>
            <person name="Sun W."/>
            <person name="Li X."/>
            <person name="Schwartz D.C."/>
            <person name="Wang Y."/>
            <person name="Chen S."/>
        </authorList>
    </citation>
    <scope>NUCLEOTIDE SEQUENCE [LARGE SCALE GENOMIC DNA]</scope>
    <source>
        <strain evidence="6 7">ZZ0214-1</strain>
    </source>
</reference>
<evidence type="ECO:0000313" key="6">
    <source>
        <dbReference type="EMBL" id="PIL24512.1"/>
    </source>
</evidence>
<keyword evidence="4" id="KW-0812">Transmembrane</keyword>
<proteinExistence type="predicted"/>
<organism evidence="6 7">
    <name type="scientific">Ganoderma sinense ZZ0214-1</name>
    <dbReference type="NCBI Taxonomy" id="1077348"/>
    <lineage>
        <taxon>Eukaryota</taxon>
        <taxon>Fungi</taxon>
        <taxon>Dikarya</taxon>
        <taxon>Basidiomycota</taxon>
        <taxon>Agaricomycotina</taxon>
        <taxon>Agaricomycetes</taxon>
        <taxon>Polyporales</taxon>
        <taxon>Polyporaceae</taxon>
        <taxon>Ganoderma</taxon>
    </lineage>
</organism>
<sequence>MAIIASPLARAAKRNLHPNEVVRNILPRQSATTDDGQPIVNPLPVSVRVLTALFVVLGVLVLGIITWRIVVWRRRKALTASQQYRQSNFSPTEKIRPIEEGRPLEKQEVLVILPMEPPQSVPATSVRWKPQIPRGHETSPVLDVKITPAEAARSPPPTYTPSGSPSTSPRPPVLKLPIVTVSDENSTLSVPGLPSPVPSPRRTSSFMKEAPTQASVKPKPSLKGQKLPRKMLVEHTFIPSLADELSIKVGDVLTMLEEYEDEWCLVERIGARSGERGVVPRFCLKERPRAHKRNKSSTSVKSSTSTKGQ</sequence>
<evidence type="ECO:0000256" key="2">
    <source>
        <dbReference type="PROSITE-ProRule" id="PRU00192"/>
    </source>
</evidence>
<feature type="domain" description="SH3" evidence="5">
    <location>
        <begin position="226"/>
        <end position="289"/>
    </location>
</feature>
<keyword evidence="1 2" id="KW-0728">SH3 domain</keyword>
<dbReference type="SUPFAM" id="SSF50044">
    <property type="entry name" value="SH3-domain"/>
    <property type="match status" value="1"/>
</dbReference>
<evidence type="ECO:0000313" key="7">
    <source>
        <dbReference type="Proteomes" id="UP000230002"/>
    </source>
</evidence>
<feature type="compositionally biased region" description="Low complexity" evidence="3">
    <location>
        <begin position="296"/>
        <end position="309"/>
    </location>
</feature>
<dbReference type="InterPro" id="IPR001452">
    <property type="entry name" value="SH3_domain"/>
</dbReference>